<dbReference type="Proteomes" id="UP000605427">
    <property type="component" value="Unassembled WGS sequence"/>
</dbReference>
<dbReference type="InterPro" id="IPR036629">
    <property type="entry name" value="YjbJ_sf"/>
</dbReference>
<gene>
    <name evidence="1" type="ORF">GCM10007362_31850</name>
</gene>
<dbReference type="EMBL" id="BMDD01000004">
    <property type="protein sequence ID" value="GGH81680.1"/>
    <property type="molecule type" value="Genomic_DNA"/>
</dbReference>
<evidence type="ECO:0000313" key="2">
    <source>
        <dbReference type="Proteomes" id="UP000605427"/>
    </source>
</evidence>
<dbReference type="Gene3D" id="1.10.1470.10">
    <property type="entry name" value="YjbJ"/>
    <property type="match status" value="1"/>
</dbReference>
<organism evidence="1 2">
    <name type="scientific">Saccharibacillus endophyticus</name>
    <dbReference type="NCBI Taxonomy" id="2060666"/>
    <lineage>
        <taxon>Bacteria</taxon>
        <taxon>Bacillati</taxon>
        <taxon>Bacillota</taxon>
        <taxon>Bacilli</taxon>
        <taxon>Bacillales</taxon>
        <taxon>Paenibacillaceae</taxon>
        <taxon>Saccharibacillus</taxon>
    </lineage>
</organism>
<name>A0ABQ2A083_9BACL</name>
<accession>A0ABQ2A083</accession>
<reference evidence="2" key="1">
    <citation type="journal article" date="2019" name="Int. J. Syst. Evol. Microbiol.">
        <title>The Global Catalogue of Microorganisms (GCM) 10K type strain sequencing project: providing services to taxonomists for standard genome sequencing and annotation.</title>
        <authorList>
            <consortium name="The Broad Institute Genomics Platform"/>
            <consortium name="The Broad Institute Genome Sequencing Center for Infectious Disease"/>
            <person name="Wu L."/>
            <person name="Ma J."/>
        </authorList>
    </citation>
    <scope>NUCLEOTIDE SEQUENCE [LARGE SCALE GENOMIC DNA]</scope>
    <source>
        <strain evidence="2">CCM 8702</strain>
    </source>
</reference>
<protein>
    <submittedName>
        <fullName evidence="1">UPF0337 protein</fullName>
    </submittedName>
</protein>
<sequence length="75" mass="8723">MTNPIETKVIKGRWNQTQHEAKKQWSKLTEADLEYINGDKEKLIEKVRERYGHDAEAAELEYKSWASALTTGSDR</sequence>
<proteinExistence type="predicted"/>
<dbReference type="RefSeq" id="WP_211251331.1">
    <property type="nucleotide sequence ID" value="NZ_BMDD01000004.1"/>
</dbReference>
<keyword evidence="2" id="KW-1185">Reference proteome</keyword>
<comment type="caution">
    <text evidence="1">The sequence shown here is derived from an EMBL/GenBank/DDBJ whole genome shotgun (WGS) entry which is preliminary data.</text>
</comment>
<evidence type="ECO:0000313" key="1">
    <source>
        <dbReference type="EMBL" id="GGH81680.1"/>
    </source>
</evidence>
<dbReference type="SUPFAM" id="SSF69047">
    <property type="entry name" value="Hypothetical protein YjbJ"/>
    <property type="match status" value="1"/>
</dbReference>